<evidence type="ECO:0000313" key="3">
    <source>
        <dbReference type="EMBL" id="QDT11854.1"/>
    </source>
</evidence>
<protein>
    <recommendedName>
        <fullName evidence="2">Thaumarchaeal output domain-containing protein</fullName>
    </recommendedName>
</protein>
<dbReference type="InterPro" id="IPR040572">
    <property type="entry name" value="TackOD1"/>
</dbReference>
<feature type="domain" description="Thaumarchaeal output" evidence="2">
    <location>
        <begin position="227"/>
        <end position="361"/>
    </location>
</feature>
<accession>A0A517NXJ3</accession>
<evidence type="ECO:0000313" key="4">
    <source>
        <dbReference type="Proteomes" id="UP000319817"/>
    </source>
</evidence>
<name>A0A517NXJ3_9BACT</name>
<keyword evidence="4" id="KW-1185">Reference proteome</keyword>
<reference evidence="3 4" key="1">
    <citation type="submission" date="2019-02" db="EMBL/GenBank/DDBJ databases">
        <title>Deep-cultivation of Planctomycetes and their phenomic and genomic characterization uncovers novel biology.</title>
        <authorList>
            <person name="Wiegand S."/>
            <person name="Jogler M."/>
            <person name="Boedeker C."/>
            <person name="Pinto D."/>
            <person name="Vollmers J."/>
            <person name="Rivas-Marin E."/>
            <person name="Kohn T."/>
            <person name="Peeters S.H."/>
            <person name="Heuer A."/>
            <person name="Rast P."/>
            <person name="Oberbeckmann S."/>
            <person name="Bunk B."/>
            <person name="Jeske O."/>
            <person name="Meyerdierks A."/>
            <person name="Storesund J.E."/>
            <person name="Kallscheuer N."/>
            <person name="Luecker S."/>
            <person name="Lage O.M."/>
            <person name="Pohl T."/>
            <person name="Merkel B.J."/>
            <person name="Hornburger P."/>
            <person name="Mueller R.-W."/>
            <person name="Bruemmer F."/>
            <person name="Labrenz M."/>
            <person name="Spormann A.M."/>
            <person name="Op den Camp H."/>
            <person name="Overmann J."/>
            <person name="Amann R."/>
            <person name="Jetten M.S.M."/>
            <person name="Mascher T."/>
            <person name="Medema M.H."/>
            <person name="Devos D.P."/>
            <person name="Kaster A.-K."/>
            <person name="Ovreas L."/>
            <person name="Rohde M."/>
            <person name="Galperin M.Y."/>
            <person name="Jogler C."/>
        </authorList>
    </citation>
    <scope>NUCLEOTIDE SEQUENCE [LARGE SCALE GENOMIC DNA]</scope>
    <source>
        <strain evidence="3 4">K23_9</strain>
    </source>
</reference>
<dbReference type="OrthoDB" id="283781at2"/>
<gene>
    <name evidence="3" type="ORF">K239x_38560</name>
</gene>
<feature type="region of interest" description="Disordered" evidence="1">
    <location>
        <begin position="1"/>
        <end position="23"/>
    </location>
</feature>
<feature type="region of interest" description="Disordered" evidence="1">
    <location>
        <begin position="61"/>
        <end position="84"/>
    </location>
</feature>
<dbReference type="RefSeq" id="WP_145419621.1">
    <property type="nucleotide sequence ID" value="NZ_CP036526.1"/>
</dbReference>
<dbReference type="Pfam" id="PF18551">
    <property type="entry name" value="TackOD1"/>
    <property type="match status" value="1"/>
</dbReference>
<dbReference type="EMBL" id="CP036526">
    <property type="protein sequence ID" value="QDT11854.1"/>
    <property type="molecule type" value="Genomic_DNA"/>
</dbReference>
<evidence type="ECO:0000259" key="2">
    <source>
        <dbReference type="Pfam" id="PF18551"/>
    </source>
</evidence>
<dbReference type="Proteomes" id="UP000319817">
    <property type="component" value="Chromosome"/>
</dbReference>
<evidence type="ECO:0000256" key="1">
    <source>
        <dbReference type="SAM" id="MobiDB-lite"/>
    </source>
</evidence>
<proteinExistence type="predicted"/>
<organism evidence="3 4">
    <name type="scientific">Stieleria marina</name>
    <dbReference type="NCBI Taxonomy" id="1930275"/>
    <lineage>
        <taxon>Bacteria</taxon>
        <taxon>Pseudomonadati</taxon>
        <taxon>Planctomycetota</taxon>
        <taxon>Planctomycetia</taxon>
        <taxon>Pirellulales</taxon>
        <taxon>Pirellulaceae</taxon>
        <taxon>Stieleria</taxon>
    </lineage>
</organism>
<sequence>MPTSPNFKRVATKRGRGSRASALPNNASRATALANHAQRDSVLPTTAFDASPLPMTQALASGNSDLASGNSDLASSVSAPTMSAQVIRQDESAHPLDGPAPTGRRINTTISTQSVRCAMSVIPVRIDQTPGEICETPGCTVDRVNGTISITMQRDEQLPTRMVVIAANLNGRFPTFATLRIADQYRMDGQLRIEGTIVNEPADDFLSAQKLSPRIEAQNFSFGYGAPREVLKQWESIGVIRRYLVDRILTCPGCNSIPTWRNACPGCGSARFETRQLIHHFACAHIGETHSFETPEGGLSCPKCRAKHLIVGADFQYTSGPLECLDCAESGCQPVLGCMCHRCMHRFAPSEATEMEVHGYHFERMDLLDLVAASQ</sequence>
<dbReference type="AlphaFoldDB" id="A0A517NXJ3"/>